<evidence type="ECO:0000313" key="6">
    <source>
        <dbReference type="EMBL" id="AGT11337.1"/>
    </source>
</evidence>
<name>S5Y1H1_PARAH</name>
<dbReference type="NCBIfam" id="TIGR00872">
    <property type="entry name" value="gnd_rel"/>
    <property type="match status" value="1"/>
</dbReference>
<organism evidence="6 7">
    <name type="scientific">Paracoccus aminophilus JCM 7686</name>
    <dbReference type="NCBI Taxonomy" id="1367847"/>
    <lineage>
        <taxon>Bacteria</taxon>
        <taxon>Pseudomonadati</taxon>
        <taxon>Pseudomonadota</taxon>
        <taxon>Alphaproteobacteria</taxon>
        <taxon>Rhodobacterales</taxon>
        <taxon>Paracoccaceae</taxon>
        <taxon>Paracoccus</taxon>
    </lineage>
</organism>
<gene>
    <name evidence="6" type="ORF">JCM7686_pAMI6p007</name>
</gene>
<evidence type="ECO:0000256" key="4">
    <source>
        <dbReference type="ARBA" id="ARBA00023064"/>
    </source>
</evidence>
<comment type="similarity">
    <text evidence="2">Belongs to the 6-phosphogluconate dehydrogenase family.</text>
</comment>
<dbReference type="RefSeq" id="WP_020953108.1">
    <property type="nucleotide sequence ID" value="NC_022044.1"/>
</dbReference>
<dbReference type="Gene3D" id="3.40.50.720">
    <property type="entry name" value="NAD(P)-binding Rossmann-like Domain"/>
    <property type="match status" value="1"/>
</dbReference>
<dbReference type="InterPro" id="IPR004849">
    <property type="entry name" value="6DGDH_YqeC"/>
</dbReference>
<comment type="pathway">
    <text evidence="1">Carbohydrate degradation; pentose phosphate pathway.</text>
</comment>
<dbReference type="KEGG" id="pami:JCM7686_pAMI6p007"/>
<evidence type="ECO:0000259" key="5">
    <source>
        <dbReference type="SMART" id="SM01350"/>
    </source>
</evidence>
<dbReference type="InterPro" id="IPR006114">
    <property type="entry name" value="6PGDH_C"/>
</dbReference>
<accession>S5Y1H1</accession>
<dbReference type="NCBIfam" id="NF007161">
    <property type="entry name" value="PRK09599.1"/>
    <property type="match status" value="1"/>
</dbReference>
<dbReference type="PROSITE" id="PS00895">
    <property type="entry name" value="3_HYDROXYISOBUT_DH"/>
    <property type="match status" value="1"/>
</dbReference>
<dbReference type="InterPro" id="IPR036291">
    <property type="entry name" value="NAD(P)-bd_dom_sf"/>
</dbReference>
<dbReference type="SUPFAM" id="SSF51735">
    <property type="entry name" value="NAD(P)-binding Rossmann-fold domains"/>
    <property type="match status" value="1"/>
</dbReference>
<evidence type="ECO:0000313" key="7">
    <source>
        <dbReference type="Proteomes" id="UP000015480"/>
    </source>
</evidence>
<feature type="domain" description="6-phosphogluconate dehydrogenase C-terminal" evidence="5">
    <location>
        <begin position="169"/>
        <end position="297"/>
    </location>
</feature>
<dbReference type="InterPro" id="IPR002204">
    <property type="entry name" value="3-OH-isobutyrate_DH-rel_CS"/>
</dbReference>
<sequence length="301" mass="32274">MELGMIGLGRMGANMARRLARQGHQITAFDPSPEARAQAQAPGIGPVGSLSELIAALPSPRILWLMVPSGQPVDSTLDQILPALAAGDIVIDGGNSNYKDSQRRGARLAELGLHFVDCGTSGGIWGLEEGYSMMIGGAPEVVESLRPIFASLAPSPTSGWGRVGPVGAGHFTKMIHNGIEYGMMEAYAEGFAILHHKREFDLDLHQISEIWREGSVIRSWLLDLTAAALEKDPGMTGLEPWVDDSGEGRWTVAEAIALDVPAPVITMSLIGRLRSRDRDSYSDKLLAAMRQQFGGHAVKKG</sequence>
<dbReference type="PANTHER" id="PTHR11811">
    <property type="entry name" value="6-PHOSPHOGLUCONATE DEHYDROGENASE"/>
    <property type="match status" value="1"/>
</dbReference>
<evidence type="ECO:0000256" key="1">
    <source>
        <dbReference type="ARBA" id="ARBA00004959"/>
    </source>
</evidence>
<dbReference type="AlphaFoldDB" id="S5Y1H1"/>
<dbReference type="PATRIC" id="fig|1367847.3.peg.4305"/>
<dbReference type="InterPro" id="IPR008927">
    <property type="entry name" value="6-PGluconate_DH-like_C_sf"/>
</dbReference>
<dbReference type="Gene3D" id="1.10.1040.10">
    <property type="entry name" value="N-(1-d-carboxylethyl)-l-norvaline Dehydrogenase, domain 2"/>
    <property type="match status" value="1"/>
</dbReference>
<dbReference type="Pfam" id="PF03446">
    <property type="entry name" value="NAD_binding_2"/>
    <property type="match status" value="1"/>
</dbReference>
<dbReference type="GO" id="GO:0006098">
    <property type="term" value="P:pentose-phosphate shunt"/>
    <property type="evidence" value="ECO:0007669"/>
    <property type="project" value="UniProtKB-UniPathway"/>
</dbReference>
<keyword evidence="7" id="KW-1185">Reference proteome</keyword>
<geneLocation type="plasmid" evidence="6 7">
    <name>pAMI6</name>
</geneLocation>
<dbReference type="SMART" id="SM01350">
    <property type="entry name" value="6PGD"/>
    <property type="match status" value="1"/>
</dbReference>
<dbReference type="UniPathway" id="UPA00115"/>
<keyword evidence="3 6" id="KW-0560">Oxidoreductase</keyword>
<evidence type="ECO:0000256" key="3">
    <source>
        <dbReference type="ARBA" id="ARBA00023002"/>
    </source>
</evidence>
<keyword evidence="6" id="KW-0614">Plasmid</keyword>
<dbReference type="GO" id="GO:0004616">
    <property type="term" value="F:phosphogluconate dehydrogenase (decarboxylating) activity"/>
    <property type="evidence" value="ECO:0007669"/>
    <property type="project" value="UniProtKB-EC"/>
</dbReference>
<dbReference type="SUPFAM" id="SSF48179">
    <property type="entry name" value="6-phosphogluconate dehydrogenase C-terminal domain-like"/>
    <property type="match status" value="1"/>
</dbReference>
<proteinExistence type="inferred from homology"/>
<dbReference type="InterPro" id="IPR006183">
    <property type="entry name" value="Pgluconate_DH"/>
</dbReference>
<dbReference type="GO" id="GO:0016054">
    <property type="term" value="P:organic acid catabolic process"/>
    <property type="evidence" value="ECO:0007669"/>
    <property type="project" value="UniProtKB-ARBA"/>
</dbReference>
<dbReference type="PRINTS" id="PR00076">
    <property type="entry name" value="6PGDHDRGNASE"/>
</dbReference>
<dbReference type="Pfam" id="PF00393">
    <property type="entry name" value="6PGD"/>
    <property type="match status" value="1"/>
</dbReference>
<dbReference type="Proteomes" id="UP000015480">
    <property type="component" value="Plasmid pAMI6"/>
</dbReference>
<dbReference type="OrthoDB" id="9804542at2"/>
<dbReference type="EMBL" id="CP006654">
    <property type="protein sequence ID" value="AGT11337.1"/>
    <property type="molecule type" value="Genomic_DNA"/>
</dbReference>
<evidence type="ECO:0000256" key="2">
    <source>
        <dbReference type="ARBA" id="ARBA00008419"/>
    </source>
</evidence>
<dbReference type="GO" id="GO:0050661">
    <property type="term" value="F:NADP binding"/>
    <property type="evidence" value="ECO:0007669"/>
    <property type="project" value="InterPro"/>
</dbReference>
<dbReference type="HOGENOM" id="CLU_024540_0_0_5"/>
<dbReference type="InterPro" id="IPR006115">
    <property type="entry name" value="6PGDH_NADP-bd"/>
</dbReference>
<dbReference type="EC" id="1.1.1.44" evidence="6"/>
<dbReference type="InterPro" id="IPR013328">
    <property type="entry name" value="6PGD_dom2"/>
</dbReference>
<reference evidence="6 7" key="1">
    <citation type="journal article" date="2014" name="BMC Genomics">
        <title>Architecture and functions of a multipartite genome of the methylotrophic bacterium Paracoccus aminophilus JCM 7686, containing primary and secondary chromids.</title>
        <authorList>
            <person name="Dziewit L."/>
            <person name="Czarnecki J."/>
            <person name="Wibberg D."/>
            <person name="Radlinska M."/>
            <person name="Mrozek P."/>
            <person name="Szymczak M."/>
            <person name="Schluter A."/>
            <person name="Puhler A."/>
            <person name="Bartosik D."/>
        </authorList>
    </citation>
    <scope>NUCLEOTIDE SEQUENCE [LARGE SCALE GENOMIC DNA]</scope>
    <source>
        <strain evidence="6">JCM 7686</strain>
        <plasmid evidence="7">Plasmid pAMI6</plasmid>
    </source>
</reference>
<protein>
    <submittedName>
        <fullName evidence="6">6-phosphogluconate dehydrogenase</fullName>
        <ecNumber evidence="6">1.1.1.44</ecNumber>
    </submittedName>
</protein>
<dbReference type="GO" id="GO:0019521">
    <property type="term" value="P:D-gluconate metabolic process"/>
    <property type="evidence" value="ECO:0007669"/>
    <property type="project" value="UniProtKB-KW"/>
</dbReference>
<keyword evidence="4" id="KW-0311">Gluconate utilization</keyword>